<comment type="caution">
    <text evidence="12">The sequence shown here is derived from an EMBL/GenBank/DDBJ whole genome shotgun (WGS) entry which is preliminary data.</text>
</comment>
<keyword evidence="7" id="KW-0804">Transcription</keyword>
<evidence type="ECO:0000313" key="13">
    <source>
        <dbReference type="Proteomes" id="UP001141552"/>
    </source>
</evidence>
<comment type="subcellular location">
    <subcellularLocation>
        <location evidence="1">Nucleus</location>
    </subcellularLocation>
</comment>
<dbReference type="SUPFAM" id="SSF54171">
    <property type="entry name" value="DNA-binding domain"/>
    <property type="match status" value="1"/>
</dbReference>
<reference evidence="12" key="1">
    <citation type="submission" date="2022-02" db="EMBL/GenBank/DDBJ databases">
        <authorList>
            <person name="Henning P.M."/>
            <person name="McCubbin A.G."/>
            <person name="Shore J.S."/>
        </authorList>
    </citation>
    <scope>NUCLEOTIDE SEQUENCE</scope>
    <source>
        <strain evidence="12">F60SS</strain>
        <tissue evidence="12">Leaves</tissue>
    </source>
</reference>
<evidence type="ECO:0000256" key="2">
    <source>
        <dbReference type="ARBA" id="ARBA00022723"/>
    </source>
</evidence>
<dbReference type="GO" id="GO:0008270">
    <property type="term" value="F:zinc ion binding"/>
    <property type="evidence" value="ECO:0007669"/>
    <property type="project" value="UniProtKB-KW"/>
</dbReference>
<keyword evidence="8" id="KW-0539">Nucleus</keyword>
<feature type="domain" description="MBD" evidence="10">
    <location>
        <begin position="84"/>
        <end position="154"/>
    </location>
</feature>
<evidence type="ECO:0000259" key="11">
    <source>
        <dbReference type="PROSITE" id="PS51050"/>
    </source>
</evidence>
<keyword evidence="4" id="KW-0862">Zinc</keyword>
<accession>A0A9Q0JCV6</accession>
<evidence type="ECO:0000256" key="8">
    <source>
        <dbReference type="ARBA" id="ARBA00023242"/>
    </source>
</evidence>
<dbReference type="Pfam" id="PF01429">
    <property type="entry name" value="MBD"/>
    <property type="match status" value="1"/>
</dbReference>
<dbReference type="PROSITE" id="PS51050">
    <property type="entry name" value="ZF_CW"/>
    <property type="match status" value="1"/>
</dbReference>
<dbReference type="Gene3D" id="3.30.40.100">
    <property type="match status" value="1"/>
</dbReference>
<feature type="region of interest" description="Disordered" evidence="9">
    <location>
        <begin position="182"/>
        <end position="204"/>
    </location>
</feature>
<keyword evidence="6" id="KW-0238">DNA-binding</keyword>
<dbReference type="AlphaFoldDB" id="A0A9Q0JCV6"/>
<proteinExistence type="predicted"/>
<dbReference type="Pfam" id="PF07496">
    <property type="entry name" value="zf-CW"/>
    <property type="match status" value="1"/>
</dbReference>
<evidence type="ECO:0000256" key="4">
    <source>
        <dbReference type="ARBA" id="ARBA00022833"/>
    </source>
</evidence>
<name>A0A9Q0JCV6_9ROSI</name>
<dbReference type="CDD" id="cd01396">
    <property type="entry name" value="MeCP2_MBD"/>
    <property type="match status" value="1"/>
</dbReference>
<evidence type="ECO:0000256" key="3">
    <source>
        <dbReference type="ARBA" id="ARBA00022771"/>
    </source>
</evidence>
<evidence type="ECO:0000256" key="5">
    <source>
        <dbReference type="ARBA" id="ARBA00023015"/>
    </source>
</evidence>
<keyword evidence="13" id="KW-1185">Reference proteome</keyword>
<evidence type="ECO:0000256" key="9">
    <source>
        <dbReference type="SAM" id="MobiDB-lite"/>
    </source>
</evidence>
<gene>
    <name evidence="12" type="primary">MBD4</name>
    <name evidence="12" type="ORF">Tsubulata_045486</name>
</gene>
<evidence type="ECO:0000259" key="10">
    <source>
        <dbReference type="PROSITE" id="PS50982"/>
    </source>
</evidence>
<dbReference type="PANTHER" id="PTHR12396">
    <property type="entry name" value="METHYL-CPG BINDING PROTEIN, MBD"/>
    <property type="match status" value="1"/>
</dbReference>
<feature type="domain" description="CW-type" evidence="11">
    <location>
        <begin position="23"/>
        <end position="78"/>
    </location>
</feature>
<keyword evidence="3" id="KW-0863">Zinc-finger</keyword>
<dbReference type="PANTHER" id="PTHR12396:SF10">
    <property type="entry name" value="METHYL-CPG-BINDING DOMAIN-CONTAINING PROTEIN 1-RELATED"/>
    <property type="match status" value="1"/>
</dbReference>
<dbReference type="OrthoDB" id="10072024at2759"/>
<evidence type="ECO:0000256" key="6">
    <source>
        <dbReference type="ARBA" id="ARBA00023125"/>
    </source>
</evidence>
<organism evidence="12 13">
    <name type="scientific">Turnera subulata</name>
    <dbReference type="NCBI Taxonomy" id="218843"/>
    <lineage>
        <taxon>Eukaryota</taxon>
        <taxon>Viridiplantae</taxon>
        <taxon>Streptophyta</taxon>
        <taxon>Embryophyta</taxon>
        <taxon>Tracheophyta</taxon>
        <taxon>Spermatophyta</taxon>
        <taxon>Magnoliopsida</taxon>
        <taxon>eudicotyledons</taxon>
        <taxon>Gunneridae</taxon>
        <taxon>Pentapetalae</taxon>
        <taxon>rosids</taxon>
        <taxon>fabids</taxon>
        <taxon>Malpighiales</taxon>
        <taxon>Passifloraceae</taxon>
        <taxon>Turnera</taxon>
    </lineage>
</organism>
<dbReference type="GO" id="GO:0003677">
    <property type="term" value="F:DNA binding"/>
    <property type="evidence" value="ECO:0007669"/>
    <property type="project" value="UniProtKB-KW"/>
</dbReference>
<dbReference type="EMBL" id="JAKUCV010004004">
    <property type="protein sequence ID" value="KAJ4836878.1"/>
    <property type="molecule type" value="Genomic_DNA"/>
</dbReference>
<evidence type="ECO:0000256" key="1">
    <source>
        <dbReference type="ARBA" id="ARBA00004123"/>
    </source>
</evidence>
<dbReference type="GO" id="GO:0005634">
    <property type="term" value="C:nucleus"/>
    <property type="evidence" value="ECO:0007669"/>
    <property type="project" value="UniProtKB-SubCell"/>
</dbReference>
<protein>
    <submittedName>
        <fullName evidence="12">Methyl-CpG-binding domain protein 4</fullName>
    </submittedName>
</protein>
<dbReference type="InterPro" id="IPR016177">
    <property type="entry name" value="DNA-bd_dom_sf"/>
</dbReference>
<dbReference type="InterPro" id="IPR011124">
    <property type="entry name" value="Znf_CW"/>
</dbReference>
<keyword evidence="5" id="KW-0805">Transcription regulation</keyword>
<dbReference type="Proteomes" id="UP001141552">
    <property type="component" value="Unassembled WGS sequence"/>
</dbReference>
<dbReference type="SMART" id="SM00391">
    <property type="entry name" value="MBD"/>
    <property type="match status" value="1"/>
</dbReference>
<dbReference type="Gene3D" id="3.30.890.10">
    <property type="entry name" value="Methyl-cpg-binding Protein 2, Chain A"/>
    <property type="match status" value="1"/>
</dbReference>
<dbReference type="PROSITE" id="PS50982">
    <property type="entry name" value="MBD"/>
    <property type="match status" value="1"/>
</dbReference>
<sequence>MAPAQEDTLKTPKTTSRNPQAAGRCIDIYSAQCDKCLKWRIIDAETEFEDIRSKMLEEPFVCERKVGVSCDDPADIEYDSSRIWVLDKLGIPKTPEGFRRSLVLRKDFSKMDAYYITPTGKKLRTRNEIAAFLETDPKYKDISPADFVFTSPKIMEDTIPEDAVRKSLFNCDISNKKTKVTDPARRSLGTGNRSKKMKVTKDVV</sequence>
<evidence type="ECO:0000313" key="12">
    <source>
        <dbReference type="EMBL" id="KAJ4836878.1"/>
    </source>
</evidence>
<reference evidence="12" key="2">
    <citation type="journal article" date="2023" name="Plants (Basel)">
        <title>Annotation of the Turnera subulata (Passifloraceae) Draft Genome Reveals the S-Locus Evolved after the Divergence of Turneroideae from Passifloroideae in a Stepwise Manner.</title>
        <authorList>
            <person name="Henning P.M."/>
            <person name="Roalson E.H."/>
            <person name="Mir W."/>
            <person name="McCubbin A.G."/>
            <person name="Shore J.S."/>
        </authorList>
    </citation>
    <scope>NUCLEOTIDE SEQUENCE</scope>
    <source>
        <strain evidence="12">F60SS</strain>
    </source>
</reference>
<dbReference type="InterPro" id="IPR001739">
    <property type="entry name" value="Methyl_CpG_DNA-bd"/>
</dbReference>
<evidence type="ECO:0000256" key="7">
    <source>
        <dbReference type="ARBA" id="ARBA00023163"/>
    </source>
</evidence>
<keyword evidence="2" id="KW-0479">Metal-binding</keyword>